<evidence type="ECO:0000256" key="3">
    <source>
        <dbReference type="ARBA" id="ARBA00022737"/>
    </source>
</evidence>
<dbReference type="Gene3D" id="3.40.50.2300">
    <property type="match status" value="1"/>
</dbReference>
<feature type="repeat" description="ANK" evidence="6">
    <location>
        <begin position="905"/>
        <end position="937"/>
    </location>
</feature>
<feature type="repeat" description="ANK" evidence="6">
    <location>
        <begin position="872"/>
        <end position="904"/>
    </location>
</feature>
<dbReference type="PROSITE" id="PS50297">
    <property type="entry name" value="ANK_REP_REGION"/>
    <property type="match status" value="6"/>
</dbReference>
<dbReference type="Pfam" id="PF01451">
    <property type="entry name" value="LMWPc"/>
    <property type="match status" value="1"/>
</dbReference>
<dbReference type="PANTHER" id="PTHR23206">
    <property type="entry name" value="MASK PROTEIN"/>
    <property type="match status" value="1"/>
</dbReference>
<dbReference type="SMART" id="SM00226">
    <property type="entry name" value="LMWPc"/>
    <property type="match status" value="1"/>
</dbReference>
<dbReference type="PRINTS" id="PR01415">
    <property type="entry name" value="ANKYRIN"/>
</dbReference>
<evidence type="ECO:0000259" key="8">
    <source>
        <dbReference type="SMART" id="SM00226"/>
    </source>
</evidence>
<proteinExistence type="inferred from homology"/>
<keyword evidence="4" id="KW-0378">Hydrolase</keyword>
<dbReference type="Pfam" id="PF24883">
    <property type="entry name" value="NPHP3_N"/>
    <property type="match status" value="1"/>
</dbReference>
<feature type="compositionally biased region" description="Basic and acidic residues" evidence="7">
    <location>
        <begin position="798"/>
        <end position="808"/>
    </location>
</feature>
<dbReference type="SMART" id="SM00248">
    <property type="entry name" value="ANK"/>
    <property type="match status" value="9"/>
</dbReference>
<dbReference type="InterPro" id="IPR036770">
    <property type="entry name" value="Ankyrin_rpt-contain_sf"/>
</dbReference>
<evidence type="ECO:0000256" key="5">
    <source>
        <dbReference type="ARBA" id="ARBA00023043"/>
    </source>
</evidence>
<evidence type="ECO:0000313" key="9">
    <source>
        <dbReference type="EMBL" id="KAL2045034.1"/>
    </source>
</evidence>
<dbReference type="InterPro" id="IPR023485">
    <property type="entry name" value="Ptyr_pPase"/>
</dbReference>
<dbReference type="Gene3D" id="3.40.50.300">
    <property type="entry name" value="P-loop containing nucleotide triphosphate hydrolases"/>
    <property type="match status" value="1"/>
</dbReference>
<dbReference type="PROSITE" id="PS50088">
    <property type="entry name" value="ANK_REPEAT"/>
    <property type="match status" value="6"/>
</dbReference>
<dbReference type="Pfam" id="PF12796">
    <property type="entry name" value="Ank_2"/>
    <property type="match status" value="3"/>
</dbReference>
<feature type="region of interest" description="Disordered" evidence="7">
    <location>
        <begin position="795"/>
        <end position="817"/>
    </location>
</feature>
<dbReference type="Pfam" id="PF00023">
    <property type="entry name" value="Ank"/>
    <property type="match status" value="1"/>
</dbReference>
<dbReference type="CDD" id="cd16343">
    <property type="entry name" value="LMWPTP"/>
    <property type="match status" value="1"/>
</dbReference>
<dbReference type="SUPFAM" id="SSF52788">
    <property type="entry name" value="Phosphotyrosine protein phosphatases I"/>
    <property type="match status" value="1"/>
</dbReference>
<evidence type="ECO:0000256" key="4">
    <source>
        <dbReference type="ARBA" id="ARBA00022801"/>
    </source>
</evidence>
<dbReference type="InterPro" id="IPR036196">
    <property type="entry name" value="Ptyr_pPase_sf"/>
</dbReference>
<feature type="repeat" description="ANK" evidence="6">
    <location>
        <begin position="938"/>
        <end position="970"/>
    </location>
</feature>
<dbReference type="EC" id="3.1.3.2" evidence="2"/>
<keyword evidence="10" id="KW-1185">Reference proteome</keyword>
<feature type="repeat" description="ANK" evidence="6">
    <location>
        <begin position="1002"/>
        <end position="1034"/>
    </location>
</feature>
<sequence>MDPLGAAASIVSLLQLAGTVIKYLNGLKDASEDIKRLVVELCTVRGLLLTVKDLVTEDSTLQGSLQEQDSLFSQVEASLQLLASKLGGYSTSTTPRLGTRIRWPLRKDEVKEILSAIERQKSLLSLALQNDQICISKDTQSHVHQLTQGVKDLQVAQNDAKANKIFRWLHAPDPSTNHNSAREKHSPTTGSWFIDSDAFQSWWNRPNEFLWVHGLPGCGKSVLASTIIDHTKILCEDHPGYILAYFYFDFRQDKQQTLDGFLRSILVQLGRKASVLPNSITKMYDQHQSKDQQPPLSELIGTFMSLLRQSQPFYLIVDALDECSTTLQPGRDAILSLFRRMKSEELEHVNILVLSRQVRDIEDGLRNTITISICIQNEAVDSDIRLHVRRLLADDFRLRKWPPKVKEEIEASLVRGARGMFRWAVCQIEVLRKCLSVSVLKRALQSLPETLDETYDRVLMAIPSEYHREAYIALQFLSVAGNCVSVADVAEAVAVDRTSCTFDPEDRLADPFDIVEVLSTLVSYSSSQIALSHGEPRHGHFPGAERATEIRLAHYSVKEYLQSDRIRKKDTSKFYVSSYEAEKCAAETCLTYLLWLNQPDSVSAELLFDFPFGLYAAQYWYHHAYLAYNYPDHECDRQSNLIRLNVELFRPVKSSSYINWLRLCDPYRVREGPNFSRQLTNMAPPINYACFLGLLETVRVLRDTGTDIHGSAPGIREPAGQTPLSNAIVGRHESVVKYLLASGAEVNSASAWGRTALHQASLYGDVSIVRLLLTHGAHLEVKTGPSVPIAAIEPPASDPREYIDKDQSPARSAPRRHETARVLVQYLTQKRMHLESRSVTVKPLDEMHECTHGSVLQILLYGGIRAELNSATGWTPLHEAAWGGHEAIIQILCSKGADVEAKTRFGWNPLQMAAYNGHERAVQALLDGNVNVNTRNAYGWTALHLASYCGHPYVVRLLLENGAQIEAETGYGWTPLFGALENWWIMKMLLERGANPNANNSYGGTILHRAARAGLTRAVRLLLEMGADRNLKSLYGTTALEEATMKGHYVIARLLESAVELVGVQRTLTDNKARTSDLRCSSPGQDSEVTDGVDCQNPQACEELRFTFQTVMVPRGRMGGDKGNGAKSTRYPSCEQQVSVLFVCLGNFCRSPIAEAVFRSLTKMDERISRIGSAGVGAEVGSNPDPRTMSVLEKRGIVDYHHEARNIQAADFTSFDYILAMDDYILDDLQGISYEYGISVGAKAKVMLFGDFGMYQGEQVRDVYWGPSEGFDAVYEQIVRLSKGFIAKVLDGNGSRPRFLGTVKAEERIQE</sequence>
<dbReference type="Proteomes" id="UP001590950">
    <property type="component" value="Unassembled WGS sequence"/>
</dbReference>
<dbReference type="InterPro" id="IPR017867">
    <property type="entry name" value="Tyr_phospatase_low_mol_wt"/>
</dbReference>
<gene>
    <name evidence="9" type="ORF">N7G274_002809</name>
</gene>
<dbReference type="PANTHER" id="PTHR23206:SF7">
    <property type="entry name" value="PROTEIN KINASE DOMAIN-CONTAINING PROTEIN"/>
    <property type="match status" value="1"/>
</dbReference>
<evidence type="ECO:0000256" key="6">
    <source>
        <dbReference type="PROSITE-ProRule" id="PRU00023"/>
    </source>
</evidence>
<dbReference type="SUPFAM" id="SSF52540">
    <property type="entry name" value="P-loop containing nucleoside triphosphate hydrolases"/>
    <property type="match status" value="1"/>
</dbReference>
<comment type="caution">
    <text evidence="9">The sequence shown here is derived from an EMBL/GenBank/DDBJ whole genome shotgun (WGS) entry which is preliminary data.</text>
</comment>
<evidence type="ECO:0000256" key="7">
    <source>
        <dbReference type="SAM" id="MobiDB-lite"/>
    </source>
</evidence>
<feature type="domain" description="Phosphotyrosine protein phosphatase I" evidence="8">
    <location>
        <begin position="1138"/>
        <end position="1288"/>
    </location>
</feature>
<dbReference type="InterPro" id="IPR056884">
    <property type="entry name" value="NPHP3-like_N"/>
</dbReference>
<dbReference type="SUPFAM" id="SSF48403">
    <property type="entry name" value="Ankyrin repeat"/>
    <property type="match status" value="1"/>
</dbReference>
<keyword evidence="3" id="KW-0677">Repeat</keyword>
<dbReference type="InterPro" id="IPR027417">
    <property type="entry name" value="P-loop_NTPase"/>
</dbReference>
<dbReference type="InterPro" id="IPR051631">
    <property type="entry name" value="Ankyrin-KH/SAM_domain"/>
</dbReference>
<keyword evidence="5 6" id="KW-0040">ANK repeat</keyword>
<accession>A0ABR4AK12</accession>
<comment type="similarity">
    <text evidence="1">Belongs to the low molecular weight phosphotyrosine protein phosphatase family.</text>
</comment>
<evidence type="ECO:0000256" key="1">
    <source>
        <dbReference type="ARBA" id="ARBA00011063"/>
    </source>
</evidence>
<reference evidence="9 10" key="1">
    <citation type="submission" date="2024-09" db="EMBL/GenBank/DDBJ databases">
        <title>Rethinking Asexuality: The Enigmatic Case of Functional Sexual Genes in Lepraria (Stereocaulaceae).</title>
        <authorList>
            <person name="Doellman M."/>
            <person name="Sun Y."/>
            <person name="Barcenas-Pena A."/>
            <person name="Lumbsch H.T."/>
            <person name="Grewe F."/>
        </authorList>
    </citation>
    <scope>NUCLEOTIDE SEQUENCE [LARGE SCALE GENOMIC DNA]</scope>
    <source>
        <strain evidence="9 10">Mercado 3170</strain>
    </source>
</reference>
<feature type="repeat" description="ANK" evidence="6">
    <location>
        <begin position="719"/>
        <end position="751"/>
    </location>
</feature>
<name>A0ABR4AK12_9LECA</name>
<dbReference type="InterPro" id="IPR002110">
    <property type="entry name" value="Ankyrin_rpt"/>
</dbReference>
<feature type="repeat" description="ANK" evidence="6">
    <location>
        <begin position="752"/>
        <end position="784"/>
    </location>
</feature>
<dbReference type="PRINTS" id="PR00719">
    <property type="entry name" value="LMWPTPASE"/>
</dbReference>
<dbReference type="EMBL" id="JBEFKJ010000008">
    <property type="protein sequence ID" value="KAL2045034.1"/>
    <property type="molecule type" value="Genomic_DNA"/>
</dbReference>
<organism evidence="9 10">
    <name type="scientific">Stereocaulon virgatum</name>
    <dbReference type="NCBI Taxonomy" id="373712"/>
    <lineage>
        <taxon>Eukaryota</taxon>
        <taxon>Fungi</taxon>
        <taxon>Dikarya</taxon>
        <taxon>Ascomycota</taxon>
        <taxon>Pezizomycotina</taxon>
        <taxon>Lecanoromycetes</taxon>
        <taxon>OSLEUM clade</taxon>
        <taxon>Lecanoromycetidae</taxon>
        <taxon>Lecanorales</taxon>
        <taxon>Lecanorineae</taxon>
        <taxon>Stereocaulaceae</taxon>
        <taxon>Stereocaulon</taxon>
    </lineage>
</organism>
<protein>
    <recommendedName>
        <fullName evidence="2">acid phosphatase</fullName>
        <ecNumber evidence="2">3.1.3.2</ecNumber>
    </recommendedName>
</protein>
<evidence type="ECO:0000313" key="10">
    <source>
        <dbReference type="Proteomes" id="UP001590950"/>
    </source>
</evidence>
<evidence type="ECO:0000256" key="2">
    <source>
        <dbReference type="ARBA" id="ARBA00012646"/>
    </source>
</evidence>
<dbReference type="Gene3D" id="1.25.40.20">
    <property type="entry name" value="Ankyrin repeat-containing domain"/>
    <property type="match status" value="4"/>
</dbReference>